<evidence type="ECO:0000256" key="1">
    <source>
        <dbReference type="ARBA" id="ARBA00009437"/>
    </source>
</evidence>
<evidence type="ECO:0000256" key="3">
    <source>
        <dbReference type="ARBA" id="ARBA00023125"/>
    </source>
</evidence>
<dbReference type="InterPro" id="IPR036390">
    <property type="entry name" value="WH_DNA-bd_sf"/>
</dbReference>
<name>A0ABX5L3N8_9MICC</name>
<dbReference type="Gene3D" id="1.10.10.10">
    <property type="entry name" value="Winged helix-like DNA-binding domain superfamily/Winged helix DNA-binding domain"/>
    <property type="match status" value="1"/>
</dbReference>
<evidence type="ECO:0000259" key="5">
    <source>
        <dbReference type="PROSITE" id="PS50931"/>
    </source>
</evidence>
<evidence type="ECO:0000313" key="7">
    <source>
        <dbReference type="Proteomes" id="UP000245514"/>
    </source>
</evidence>
<keyword evidence="2" id="KW-0805">Transcription regulation</keyword>
<dbReference type="PROSITE" id="PS50931">
    <property type="entry name" value="HTH_LYSR"/>
    <property type="match status" value="1"/>
</dbReference>
<dbReference type="Pfam" id="PF00126">
    <property type="entry name" value="HTH_1"/>
    <property type="match status" value="1"/>
</dbReference>
<dbReference type="CDD" id="cd08414">
    <property type="entry name" value="PBP2_LTTR_aromatics_like"/>
    <property type="match status" value="1"/>
</dbReference>
<dbReference type="SUPFAM" id="SSF53850">
    <property type="entry name" value="Periplasmic binding protein-like II"/>
    <property type="match status" value="1"/>
</dbReference>
<dbReference type="SUPFAM" id="SSF46785">
    <property type="entry name" value="Winged helix' DNA-binding domain"/>
    <property type="match status" value="1"/>
</dbReference>
<dbReference type="PRINTS" id="PR00039">
    <property type="entry name" value="HTHLYSR"/>
</dbReference>
<dbReference type="InterPro" id="IPR036388">
    <property type="entry name" value="WH-like_DNA-bd_sf"/>
</dbReference>
<accession>A0ABX5L3N8</accession>
<dbReference type="InterPro" id="IPR005119">
    <property type="entry name" value="LysR_subst-bd"/>
</dbReference>
<dbReference type="Gene3D" id="3.40.190.10">
    <property type="entry name" value="Periplasmic binding protein-like II"/>
    <property type="match status" value="2"/>
</dbReference>
<dbReference type="EMBL" id="QFWG01000013">
    <property type="protein sequence ID" value="PWI27216.1"/>
    <property type="molecule type" value="Genomic_DNA"/>
</dbReference>
<proteinExistence type="inferred from homology"/>
<protein>
    <submittedName>
        <fullName evidence="6">LysR family transcriptional regulator</fullName>
    </submittedName>
</protein>
<reference evidence="6 7" key="1">
    <citation type="submission" date="2018-05" db="EMBL/GenBank/DDBJ databases">
        <title>Draft Genome Sequence of Arthrobacter cumminsii IME1328, Isolated from a Patient Who Suffered from Foot Ulcers in China.</title>
        <authorList>
            <person name="Li M."/>
            <person name="Jiang Z."/>
            <person name="Sun Q."/>
            <person name="Tong Y."/>
        </authorList>
    </citation>
    <scope>NUCLEOTIDE SEQUENCE [LARGE SCALE GENOMIC DNA]</scope>
    <source>
        <strain evidence="6 7">IME1328</strain>
    </source>
</reference>
<comment type="similarity">
    <text evidence="1">Belongs to the LysR transcriptional regulatory family.</text>
</comment>
<evidence type="ECO:0000256" key="2">
    <source>
        <dbReference type="ARBA" id="ARBA00023015"/>
    </source>
</evidence>
<dbReference type="Pfam" id="PF03466">
    <property type="entry name" value="LysR_substrate"/>
    <property type="match status" value="1"/>
</dbReference>
<dbReference type="PANTHER" id="PTHR30346">
    <property type="entry name" value="TRANSCRIPTIONAL DUAL REGULATOR HCAR-RELATED"/>
    <property type="match status" value="1"/>
</dbReference>
<evidence type="ECO:0000313" key="6">
    <source>
        <dbReference type="EMBL" id="PWI27216.1"/>
    </source>
</evidence>
<evidence type="ECO:0000256" key="4">
    <source>
        <dbReference type="ARBA" id="ARBA00023163"/>
    </source>
</evidence>
<keyword evidence="3" id="KW-0238">DNA-binding</keyword>
<dbReference type="PANTHER" id="PTHR30346:SF0">
    <property type="entry name" value="HCA OPERON TRANSCRIPTIONAL ACTIVATOR HCAR"/>
    <property type="match status" value="1"/>
</dbReference>
<comment type="caution">
    <text evidence="6">The sequence shown here is derived from an EMBL/GenBank/DDBJ whole genome shotgun (WGS) entry which is preliminary data.</text>
</comment>
<gene>
    <name evidence="6" type="ORF">CAY35_08705</name>
</gene>
<dbReference type="InterPro" id="IPR000847">
    <property type="entry name" value="LysR_HTH_N"/>
</dbReference>
<keyword evidence="7" id="KW-1185">Reference proteome</keyword>
<dbReference type="Proteomes" id="UP000245514">
    <property type="component" value="Unassembled WGS sequence"/>
</dbReference>
<sequence length="337" mass="35288">MLPILKEEQSKEVAVDIKSLRYFTAVAETLHFGEAATRLHIAQPVLSQTISRLEKELGTTLLNRTTRKVELTEAGAYLNQEARRVLADVDAMVDGVRNIANGSAGIIRIGFTGTTGFAQLARIKQAVTEALPNITLEVHTDLLTPAQLEQIHNGHLDMGILRGNTTDPALETYPLGTERLVAAMPEGHPLAAPDIDPELKDFAGENFIAFGDPRSNVNARGVASCHAAGFTPHIAHTAPGTAGLLALVAAGAGIAFIPESVQALQPQGVVFKTVPGTLPTDLALVTRAGTSSPVIKHVIQALVSTDVVSDREADGVAAGDAVGGDTADADATKVLNS</sequence>
<feature type="domain" description="HTH lysR-type" evidence="5">
    <location>
        <begin position="15"/>
        <end position="72"/>
    </location>
</feature>
<keyword evidence="4" id="KW-0804">Transcription</keyword>
<organism evidence="6 7">
    <name type="scientific">Pseudoglutamicibacter cumminsii</name>
    <dbReference type="NCBI Taxonomy" id="156979"/>
    <lineage>
        <taxon>Bacteria</taxon>
        <taxon>Bacillati</taxon>
        <taxon>Actinomycetota</taxon>
        <taxon>Actinomycetes</taxon>
        <taxon>Micrococcales</taxon>
        <taxon>Micrococcaceae</taxon>
        <taxon>Pseudoglutamicibacter</taxon>
    </lineage>
</organism>